<feature type="binding site" evidence="12">
    <location>
        <position position="419"/>
    </location>
    <ligand>
        <name>Zn(2+)</name>
        <dbReference type="ChEBI" id="CHEBI:29105"/>
        <label>1</label>
    </ligand>
</feature>
<evidence type="ECO:0000256" key="8">
    <source>
        <dbReference type="ARBA" id="ARBA00022840"/>
    </source>
</evidence>
<evidence type="ECO:0000256" key="1">
    <source>
        <dbReference type="ARBA" id="ARBA00022515"/>
    </source>
</evidence>
<dbReference type="InterPro" id="IPR042115">
    <property type="entry name" value="PriA_3primeBD_sf"/>
</dbReference>
<evidence type="ECO:0000256" key="6">
    <source>
        <dbReference type="ARBA" id="ARBA00022806"/>
    </source>
</evidence>
<keyword evidence="5 12" id="KW-0378">Hydrolase</keyword>
<dbReference type="GO" id="GO:0006302">
    <property type="term" value="P:double-strand break repair"/>
    <property type="evidence" value="ECO:0007669"/>
    <property type="project" value="InterPro"/>
</dbReference>
<keyword evidence="1 12" id="KW-0639">Primosome</keyword>
<dbReference type="SMART" id="SM00490">
    <property type="entry name" value="HELICc"/>
    <property type="match status" value="1"/>
</dbReference>
<dbReference type="InterPro" id="IPR041236">
    <property type="entry name" value="PriA_C"/>
</dbReference>
<dbReference type="Pfam" id="PF00270">
    <property type="entry name" value="DEAD"/>
    <property type="match status" value="1"/>
</dbReference>
<dbReference type="Gene3D" id="3.40.1440.60">
    <property type="entry name" value="PriA, 3(prime) DNA-binding domain"/>
    <property type="match status" value="1"/>
</dbReference>
<comment type="similarity">
    <text evidence="12">Belongs to the helicase family. PriA subfamily.</text>
</comment>
<feature type="binding site" evidence="12">
    <location>
        <position position="416"/>
    </location>
    <ligand>
        <name>Zn(2+)</name>
        <dbReference type="ChEBI" id="CHEBI:29105"/>
        <label>1</label>
    </ligand>
</feature>
<dbReference type="GO" id="GO:0005524">
    <property type="term" value="F:ATP binding"/>
    <property type="evidence" value="ECO:0007669"/>
    <property type="project" value="UniProtKB-UniRule"/>
</dbReference>
<keyword evidence="10 12" id="KW-0413">Isomerase</keyword>
<comment type="catalytic activity">
    <reaction evidence="12">
        <text>Couples ATP hydrolysis with the unwinding of duplex DNA by translocating in the 3'-5' direction.</text>
        <dbReference type="EC" id="5.6.2.4"/>
    </reaction>
</comment>
<feature type="binding site" evidence="12">
    <location>
        <position position="406"/>
    </location>
    <ligand>
        <name>Zn(2+)</name>
        <dbReference type="ChEBI" id="CHEBI:29105"/>
        <label>2</label>
    </ligand>
</feature>
<sequence length="677" mass="73585">MPTPQHSGLGQPLDYRAPAPLPPGSLVRVPLGRRQVLGVVWETVTDSPDYPPEALKPVDSVLALAPLDAGWRALIRFAAAYYQRGLGEMAASALPGTLAQLDETQLARRLKRLPTEAGVGAVAAAPALQAGQQAAVERLSAQLHGQSPAQPVLLWGLTGSGKTEVYLHAAAQALALGRQVLVLVPEINLTPQLQARFAARFGAERVACLHSGLTPAQRLRDWLRAHSGQAELVLGTRLAVLASLPRLGLIVVDEEHDASFKAQDGARQSARDLAVWRAANLRIPIVLGSATPSLETWHNAQQGRYQRADLIERIGAAPLPKVRLVDLSNQPFPKGPGATPPPLVPQLLQAIEQRIARGEQSLLLLNRRGYAPVLHCGQCSWRSGCPHCSAWRVFHKSDRTLRCHHCGFTERVPTACPDCGNQDIAPIGRGTERLEEQLESLLPGARLARLDADTTKLAGSLEAQLARVHAGEVDVLVGTQMIAKGHDFRRVTLVAALNPDNLLYSSDFRAPERLFALLMQAGGRAGRAGALSEHPAEMWVQTHQPRHPLYQALQRHDFAAFAASQLEERQSAGLPPFAHLALLRADSRDEEGARDFLRAAAEAGRAVDPGEALFWYPPIPHPVPKVANQWRWQMLVECSQRAPLQRALAGWVPALHGLKRTHKSVTRWAIDVDPLAI</sequence>
<feature type="binding site" evidence="12">
    <location>
        <position position="385"/>
    </location>
    <ligand>
        <name>Zn(2+)</name>
        <dbReference type="ChEBI" id="CHEBI:29105"/>
        <label>2</label>
    </ligand>
</feature>
<comment type="subunit">
    <text evidence="12">Component of the replication restart primosome.</text>
</comment>
<feature type="binding site" evidence="12">
    <location>
        <position position="376"/>
    </location>
    <ligand>
        <name>Zn(2+)</name>
        <dbReference type="ChEBI" id="CHEBI:29105"/>
        <label>1</label>
    </ligand>
</feature>
<dbReference type="InterPro" id="IPR005259">
    <property type="entry name" value="PriA"/>
</dbReference>
<dbReference type="GO" id="GO:0003677">
    <property type="term" value="F:DNA binding"/>
    <property type="evidence" value="ECO:0007669"/>
    <property type="project" value="UniProtKB-UniRule"/>
</dbReference>
<evidence type="ECO:0000259" key="13">
    <source>
        <dbReference type="PROSITE" id="PS51192"/>
    </source>
</evidence>
<dbReference type="NCBIfam" id="NF004067">
    <property type="entry name" value="PRK05580.1-4"/>
    <property type="match status" value="1"/>
</dbReference>
<keyword evidence="3 12" id="KW-0479">Metal-binding</keyword>
<keyword evidence="2 12" id="KW-0235">DNA replication</keyword>
<evidence type="ECO:0000256" key="3">
    <source>
        <dbReference type="ARBA" id="ARBA00022723"/>
    </source>
</evidence>
<evidence type="ECO:0000313" key="14">
    <source>
        <dbReference type="EMBL" id="MBB5205783.1"/>
    </source>
</evidence>
<accession>A0A840S7Y5</accession>
<evidence type="ECO:0000313" key="15">
    <source>
        <dbReference type="Proteomes" id="UP000554837"/>
    </source>
</evidence>
<dbReference type="Pfam" id="PF18074">
    <property type="entry name" value="PriA_C"/>
    <property type="match status" value="1"/>
</dbReference>
<dbReference type="InterPro" id="IPR041222">
    <property type="entry name" value="PriA_3primeBD"/>
</dbReference>
<proteinExistence type="inferred from homology"/>
<dbReference type="PANTHER" id="PTHR30580:SF0">
    <property type="entry name" value="PRIMOSOMAL PROTEIN N"/>
    <property type="match status" value="1"/>
</dbReference>
<dbReference type="SMART" id="SM00487">
    <property type="entry name" value="DEXDc"/>
    <property type="match status" value="1"/>
</dbReference>
<keyword evidence="7 12" id="KW-0862">Zinc</keyword>
<evidence type="ECO:0000256" key="10">
    <source>
        <dbReference type="ARBA" id="ARBA00023235"/>
    </source>
</evidence>
<dbReference type="EC" id="5.6.2.4" evidence="12"/>
<dbReference type="InterPro" id="IPR014001">
    <property type="entry name" value="Helicase_ATP-bd"/>
</dbReference>
<keyword evidence="8 12" id="KW-0067">ATP-binding</keyword>
<dbReference type="GO" id="GO:0006269">
    <property type="term" value="P:DNA replication, synthesis of primer"/>
    <property type="evidence" value="ECO:0007669"/>
    <property type="project" value="UniProtKB-KW"/>
</dbReference>
<evidence type="ECO:0000256" key="12">
    <source>
        <dbReference type="HAMAP-Rule" id="MF_00983"/>
    </source>
</evidence>
<feature type="domain" description="Helicase ATP-binding" evidence="13">
    <location>
        <begin position="143"/>
        <end position="310"/>
    </location>
</feature>
<comment type="catalytic activity">
    <reaction evidence="11 12">
        <text>ATP + H2O = ADP + phosphate + H(+)</text>
        <dbReference type="Rhea" id="RHEA:13065"/>
        <dbReference type="ChEBI" id="CHEBI:15377"/>
        <dbReference type="ChEBI" id="CHEBI:15378"/>
        <dbReference type="ChEBI" id="CHEBI:30616"/>
        <dbReference type="ChEBI" id="CHEBI:43474"/>
        <dbReference type="ChEBI" id="CHEBI:456216"/>
        <dbReference type="EC" id="5.6.2.4"/>
    </reaction>
</comment>
<dbReference type="Proteomes" id="UP000554837">
    <property type="component" value="Unassembled WGS sequence"/>
</dbReference>
<evidence type="ECO:0000256" key="2">
    <source>
        <dbReference type="ARBA" id="ARBA00022705"/>
    </source>
</evidence>
<evidence type="ECO:0000256" key="7">
    <source>
        <dbReference type="ARBA" id="ARBA00022833"/>
    </source>
</evidence>
<dbReference type="InterPro" id="IPR040498">
    <property type="entry name" value="PriA_CRR"/>
</dbReference>
<dbReference type="InterPro" id="IPR027417">
    <property type="entry name" value="P-loop_NTPase"/>
</dbReference>
<dbReference type="GO" id="GO:0006310">
    <property type="term" value="P:DNA recombination"/>
    <property type="evidence" value="ECO:0007669"/>
    <property type="project" value="InterPro"/>
</dbReference>
<dbReference type="InterPro" id="IPR001650">
    <property type="entry name" value="Helicase_C-like"/>
</dbReference>
<comment type="caution">
    <text evidence="14">The sequence shown here is derived from an EMBL/GenBank/DDBJ whole genome shotgun (WGS) entry which is preliminary data.</text>
</comment>
<gene>
    <name evidence="12" type="primary">priA</name>
    <name evidence="14" type="ORF">HNQ51_003110</name>
</gene>
<organism evidence="14 15">
    <name type="scientific">Inhella inkyongensis</name>
    <dbReference type="NCBI Taxonomy" id="392593"/>
    <lineage>
        <taxon>Bacteria</taxon>
        <taxon>Pseudomonadati</taxon>
        <taxon>Pseudomonadota</taxon>
        <taxon>Betaproteobacteria</taxon>
        <taxon>Burkholderiales</taxon>
        <taxon>Sphaerotilaceae</taxon>
        <taxon>Inhella</taxon>
    </lineage>
</organism>
<dbReference type="GO" id="GO:0008270">
    <property type="term" value="F:zinc ion binding"/>
    <property type="evidence" value="ECO:0007669"/>
    <property type="project" value="UniProtKB-UniRule"/>
</dbReference>
<keyword evidence="9 12" id="KW-0238">DNA-binding</keyword>
<dbReference type="PROSITE" id="PS51192">
    <property type="entry name" value="HELICASE_ATP_BIND_1"/>
    <property type="match status" value="1"/>
</dbReference>
<comment type="cofactor">
    <cofactor evidence="12">
        <name>Zn(2+)</name>
        <dbReference type="ChEBI" id="CHEBI:29105"/>
    </cofactor>
    <text evidence="12">Binds 2 zinc ions per subunit.</text>
</comment>
<reference evidence="14 15" key="1">
    <citation type="submission" date="2020-08" db="EMBL/GenBank/DDBJ databases">
        <title>Genomic Encyclopedia of Type Strains, Phase IV (KMG-IV): sequencing the most valuable type-strain genomes for metagenomic binning, comparative biology and taxonomic classification.</title>
        <authorList>
            <person name="Goeker M."/>
        </authorList>
    </citation>
    <scope>NUCLEOTIDE SEQUENCE [LARGE SCALE GENOMIC DNA]</scope>
    <source>
        <strain evidence="14 15">DSM 23958</strain>
    </source>
</reference>
<dbReference type="GO" id="GO:1990077">
    <property type="term" value="C:primosome complex"/>
    <property type="evidence" value="ECO:0007669"/>
    <property type="project" value="UniProtKB-UniRule"/>
</dbReference>
<dbReference type="EMBL" id="JACHHO010000005">
    <property type="protein sequence ID" value="MBB5205783.1"/>
    <property type="molecule type" value="Genomic_DNA"/>
</dbReference>
<dbReference type="PANTHER" id="PTHR30580">
    <property type="entry name" value="PRIMOSOMAL PROTEIN N"/>
    <property type="match status" value="1"/>
</dbReference>
<comment type="function">
    <text evidence="12">Initiates the restart of stalled replication forks, which reloads the replicative helicase on sites other than the origin of replication. Recognizes and binds to abandoned replication forks and remodels them to uncover a helicase loading site. Promotes assembly of the primosome at these replication forks.</text>
</comment>
<evidence type="ECO:0000256" key="5">
    <source>
        <dbReference type="ARBA" id="ARBA00022801"/>
    </source>
</evidence>
<keyword evidence="4 12" id="KW-0547">Nucleotide-binding</keyword>
<dbReference type="GO" id="GO:0043138">
    <property type="term" value="F:3'-5' DNA helicase activity"/>
    <property type="evidence" value="ECO:0007669"/>
    <property type="project" value="UniProtKB-EC"/>
</dbReference>
<name>A0A840S7Y5_9BURK</name>
<keyword evidence="15" id="KW-1185">Reference proteome</keyword>
<protein>
    <recommendedName>
        <fullName evidence="12">Replication restart protein PriA</fullName>
    </recommendedName>
    <alternativeName>
        <fullName evidence="12">ATP-dependent DNA helicase PriA</fullName>
        <ecNumber evidence="12">5.6.2.4</ecNumber>
    </alternativeName>
    <alternativeName>
        <fullName evidence="12">DNA 3'-5' helicase PriA</fullName>
    </alternativeName>
</protein>
<dbReference type="Gene3D" id="3.40.50.300">
    <property type="entry name" value="P-loop containing nucleotide triphosphate hydrolases"/>
    <property type="match status" value="2"/>
</dbReference>
<dbReference type="Pfam" id="PF18319">
    <property type="entry name" value="Zn_ribbon_PriA"/>
    <property type="match status" value="1"/>
</dbReference>
<evidence type="ECO:0000256" key="9">
    <source>
        <dbReference type="ARBA" id="ARBA00023125"/>
    </source>
</evidence>
<dbReference type="RefSeq" id="WP_246071496.1">
    <property type="nucleotide sequence ID" value="NZ_CP040709.1"/>
</dbReference>
<dbReference type="FunFam" id="3.40.50.300:FF:000489">
    <property type="entry name" value="Primosome assembly protein PriA"/>
    <property type="match status" value="1"/>
</dbReference>
<evidence type="ECO:0000256" key="4">
    <source>
        <dbReference type="ARBA" id="ARBA00022741"/>
    </source>
</evidence>
<dbReference type="NCBIfam" id="TIGR00595">
    <property type="entry name" value="priA"/>
    <property type="match status" value="1"/>
</dbReference>
<dbReference type="SUPFAM" id="SSF52540">
    <property type="entry name" value="P-loop containing nucleoside triphosphate hydrolases"/>
    <property type="match status" value="2"/>
</dbReference>
<feature type="binding site" evidence="12">
    <location>
        <position position="388"/>
    </location>
    <ligand>
        <name>Zn(2+)</name>
        <dbReference type="ChEBI" id="CHEBI:29105"/>
        <label>2</label>
    </ligand>
</feature>
<dbReference type="GO" id="GO:0006270">
    <property type="term" value="P:DNA replication initiation"/>
    <property type="evidence" value="ECO:0007669"/>
    <property type="project" value="TreeGrafter"/>
</dbReference>
<evidence type="ECO:0000256" key="11">
    <source>
        <dbReference type="ARBA" id="ARBA00048988"/>
    </source>
</evidence>
<keyword evidence="6 12" id="KW-0347">Helicase</keyword>
<dbReference type="Pfam" id="PF00271">
    <property type="entry name" value="Helicase_C"/>
    <property type="match status" value="1"/>
</dbReference>
<feature type="binding site" evidence="12">
    <location>
        <position position="403"/>
    </location>
    <ligand>
        <name>Zn(2+)</name>
        <dbReference type="ChEBI" id="CHEBI:29105"/>
        <label>2</label>
    </ligand>
</feature>
<dbReference type="AlphaFoldDB" id="A0A840S7Y5"/>
<dbReference type="Pfam" id="PF17764">
    <property type="entry name" value="PriA_3primeBD"/>
    <property type="match status" value="1"/>
</dbReference>
<feature type="binding site" evidence="12">
    <location>
        <position position="379"/>
    </location>
    <ligand>
        <name>Zn(2+)</name>
        <dbReference type="ChEBI" id="CHEBI:29105"/>
        <label>1</label>
    </ligand>
</feature>
<dbReference type="HAMAP" id="MF_00983">
    <property type="entry name" value="PriA"/>
    <property type="match status" value="1"/>
</dbReference>
<dbReference type="InterPro" id="IPR011545">
    <property type="entry name" value="DEAD/DEAH_box_helicase_dom"/>
</dbReference>
<dbReference type="GO" id="GO:0016787">
    <property type="term" value="F:hydrolase activity"/>
    <property type="evidence" value="ECO:0007669"/>
    <property type="project" value="UniProtKB-KW"/>
</dbReference>